<proteinExistence type="predicted"/>
<dbReference type="GO" id="GO:0016491">
    <property type="term" value="F:oxidoreductase activity"/>
    <property type="evidence" value="ECO:0007669"/>
    <property type="project" value="UniProtKB-KW"/>
</dbReference>
<sequence length="329" mass="35054">MTVCRMIQPETLEEALEALAGERAMACAGATNLYVDRRHGKYLDFDYVSLEHLTELRGIRREADGWHIGSMTSFSELERCGIPFAGALVTAASQVGGPQIRNRGTVGGNIISASPAADSVPPLLALDAVLRLVKAGGISREVALKDFMKGPGRTDLRHGELLAEVILPHKSGRSVFYKAGKRNALAISLCSCAVYMEERQGAVGEIAVALGSVAPTAVRAQRAEKVLAGARPGDLCRRELAELAGEASAELAGEVPAGPGKDGPAKLAVGLAASAPACPAESAFRERLRAALMEDIAPIADIRATAEYRRRIAFRMVLHNVTELWRCFE</sequence>
<reference evidence="5" key="1">
    <citation type="submission" date="2016-10" db="EMBL/GenBank/DDBJ databases">
        <authorList>
            <person name="Varghese N."/>
            <person name="Submissions S."/>
        </authorList>
    </citation>
    <scope>NUCLEOTIDE SEQUENCE [LARGE SCALE GENOMIC DNA]</scope>
    <source>
        <strain evidence="5">NLAE-zl-G277</strain>
    </source>
</reference>
<gene>
    <name evidence="4" type="ORF">SAMN05216313_10148</name>
</gene>
<dbReference type="SUPFAM" id="SSF56176">
    <property type="entry name" value="FAD-binding/transporter-associated domain-like"/>
    <property type="match status" value="1"/>
</dbReference>
<dbReference type="RefSeq" id="WP_092360326.1">
    <property type="nucleotide sequence ID" value="NZ_DAINWJ010000018.1"/>
</dbReference>
<dbReference type="InterPro" id="IPR036318">
    <property type="entry name" value="FAD-bd_PCMH-like_sf"/>
</dbReference>
<keyword evidence="5" id="KW-1185">Reference proteome</keyword>
<dbReference type="AlphaFoldDB" id="A0A1I0AKR7"/>
<dbReference type="Pfam" id="PF00941">
    <property type="entry name" value="FAD_binding_5"/>
    <property type="match status" value="1"/>
</dbReference>
<dbReference type="PROSITE" id="PS51387">
    <property type="entry name" value="FAD_PCMH"/>
    <property type="match status" value="1"/>
</dbReference>
<organism evidence="4 5">
    <name type="scientific">Enterocloster lavalensis</name>
    <dbReference type="NCBI Taxonomy" id="460384"/>
    <lineage>
        <taxon>Bacteria</taxon>
        <taxon>Bacillati</taxon>
        <taxon>Bacillota</taxon>
        <taxon>Clostridia</taxon>
        <taxon>Lachnospirales</taxon>
        <taxon>Lachnospiraceae</taxon>
        <taxon>Enterocloster</taxon>
    </lineage>
</organism>
<dbReference type="InterPro" id="IPR002346">
    <property type="entry name" value="Mopterin_DH_FAD-bd"/>
</dbReference>
<dbReference type="Proteomes" id="UP000198508">
    <property type="component" value="Unassembled WGS sequence"/>
</dbReference>
<feature type="domain" description="FAD-binding PCMH-type" evidence="3">
    <location>
        <begin position="1"/>
        <end position="172"/>
    </location>
</feature>
<keyword evidence="2" id="KW-0560">Oxidoreductase</keyword>
<dbReference type="Gene3D" id="3.30.390.50">
    <property type="entry name" value="CO dehydrogenase flavoprotein, C-terminal domain"/>
    <property type="match status" value="2"/>
</dbReference>
<dbReference type="GO" id="GO:0071949">
    <property type="term" value="F:FAD binding"/>
    <property type="evidence" value="ECO:0007669"/>
    <property type="project" value="InterPro"/>
</dbReference>
<dbReference type="PANTHER" id="PTHR42659">
    <property type="entry name" value="XANTHINE DEHYDROGENASE SUBUNIT C-RELATED"/>
    <property type="match status" value="1"/>
</dbReference>
<dbReference type="InterPro" id="IPR005107">
    <property type="entry name" value="CO_DH_flav_C"/>
</dbReference>
<keyword evidence="1" id="KW-0285">Flavoprotein</keyword>
<dbReference type="SUPFAM" id="SSF55447">
    <property type="entry name" value="CO dehydrogenase flavoprotein C-terminal domain-like"/>
    <property type="match status" value="2"/>
</dbReference>
<dbReference type="Gene3D" id="3.30.465.10">
    <property type="match status" value="1"/>
</dbReference>
<evidence type="ECO:0000256" key="2">
    <source>
        <dbReference type="ARBA" id="ARBA00023002"/>
    </source>
</evidence>
<dbReference type="InterPro" id="IPR051312">
    <property type="entry name" value="Diverse_Substr_Oxidored"/>
</dbReference>
<dbReference type="SMART" id="SM01092">
    <property type="entry name" value="CO_deh_flav_C"/>
    <property type="match status" value="1"/>
</dbReference>
<dbReference type="Pfam" id="PF03450">
    <property type="entry name" value="CO_deh_flav_C"/>
    <property type="match status" value="1"/>
</dbReference>
<evidence type="ECO:0000313" key="5">
    <source>
        <dbReference type="Proteomes" id="UP000198508"/>
    </source>
</evidence>
<dbReference type="InterPro" id="IPR016169">
    <property type="entry name" value="FAD-bd_PCMH_sub2"/>
</dbReference>
<evidence type="ECO:0000259" key="3">
    <source>
        <dbReference type="PROSITE" id="PS51387"/>
    </source>
</evidence>
<accession>A0A1I0AKR7</accession>
<dbReference type="PANTHER" id="PTHR42659:SF9">
    <property type="entry name" value="XANTHINE DEHYDROGENASE FAD-BINDING SUBUNIT XDHB-RELATED"/>
    <property type="match status" value="1"/>
</dbReference>
<dbReference type="InterPro" id="IPR016166">
    <property type="entry name" value="FAD-bd_PCMH"/>
</dbReference>
<dbReference type="STRING" id="460384.SAMN05216313_10148"/>
<protein>
    <submittedName>
        <fullName evidence="4">Purine hydroxylase gamma subunit apoprotein</fullName>
    </submittedName>
</protein>
<dbReference type="InterPro" id="IPR036683">
    <property type="entry name" value="CO_DH_flav_C_dom_sf"/>
</dbReference>
<dbReference type="EMBL" id="FOIM01000001">
    <property type="protein sequence ID" value="SES93904.1"/>
    <property type="molecule type" value="Genomic_DNA"/>
</dbReference>
<evidence type="ECO:0000256" key="1">
    <source>
        <dbReference type="ARBA" id="ARBA00022630"/>
    </source>
</evidence>
<name>A0A1I0AKR7_9FIRM</name>
<evidence type="ECO:0000313" key="4">
    <source>
        <dbReference type="EMBL" id="SES93904.1"/>
    </source>
</evidence>